<keyword evidence="3" id="KW-0540">Nuclease</keyword>
<dbReference type="Pfam" id="PF04471">
    <property type="entry name" value="Mrr_cat"/>
    <property type="match status" value="1"/>
</dbReference>
<dbReference type="InterPro" id="IPR011335">
    <property type="entry name" value="Restrct_endonuc-II-like"/>
</dbReference>
<evidence type="ECO:0000259" key="1">
    <source>
        <dbReference type="Pfam" id="PF04471"/>
    </source>
</evidence>
<reference evidence="4" key="1">
    <citation type="submission" date="2016-10" db="EMBL/GenBank/DDBJ databases">
        <authorList>
            <person name="Varghese N."/>
            <person name="Submissions S."/>
        </authorList>
    </citation>
    <scope>NUCLEOTIDE SEQUENCE [LARGE SCALE GENOMIC DNA]</scope>
    <source>
        <strain evidence="4">DSM 17934</strain>
    </source>
</reference>
<keyword evidence="4" id="KW-1185">Reference proteome</keyword>
<dbReference type="AlphaFoldDB" id="A0A1H6T4J3"/>
<dbReference type="PANTHER" id="PTHR43236">
    <property type="entry name" value="ANTITOXIN HIGA1"/>
    <property type="match status" value="1"/>
</dbReference>
<dbReference type="InterPro" id="IPR052345">
    <property type="entry name" value="Rad_response_metalloprotease"/>
</dbReference>
<dbReference type="Gene3D" id="3.40.1350.10">
    <property type="match status" value="1"/>
</dbReference>
<dbReference type="Proteomes" id="UP000199702">
    <property type="component" value="Unassembled WGS sequence"/>
</dbReference>
<dbReference type="SUPFAM" id="SSF52980">
    <property type="entry name" value="Restriction endonuclease-like"/>
    <property type="match status" value="1"/>
</dbReference>
<evidence type="ECO:0000313" key="4">
    <source>
        <dbReference type="Proteomes" id="UP000199702"/>
    </source>
</evidence>
<organism evidence="3 4">
    <name type="scientific">Flavobacterium terrigena</name>
    <dbReference type="NCBI Taxonomy" id="402734"/>
    <lineage>
        <taxon>Bacteria</taxon>
        <taxon>Pseudomonadati</taxon>
        <taxon>Bacteroidota</taxon>
        <taxon>Flavobacteriia</taxon>
        <taxon>Flavobacteriales</taxon>
        <taxon>Flavobacteriaceae</taxon>
        <taxon>Flavobacterium</taxon>
    </lineage>
</organism>
<dbReference type="GO" id="GO:0004519">
    <property type="term" value="F:endonuclease activity"/>
    <property type="evidence" value="ECO:0007669"/>
    <property type="project" value="UniProtKB-KW"/>
</dbReference>
<name>A0A1H6T4J3_9FLAO</name>
<dbReference type="InterPro" id="IPR011856">
    <property type="entry name" value="tRNA_endonuc-like_dom_sf"/>
</dbReference>
<evidence type="ECO:0000259" key="2">
    <source>
        <dbReference type="Pfam" id="PF06114"/>
    </source>
</evidence>
<dbReference type="OrthoDB" id="9794834at2"/>
<dbReference type="PANTHER" id="PTHR43236:SF2">
    <property type="entry name" value="BLL0069 PROTEIN"/>
    <property type="match status" value="1"/>
</dbReference>
<dbReference type="RefSeq" id="WP_091310671.1">
    <property type="nucleotide sequence ID" value="NZ_CBCSJU010000002.1"/>
</dbReference>
<protein>
    <submittedName>
        <fullName evidence="3">Restriction endonuclease</fullName>
    </submittedName>
</protein>
<feature type="domain" description="Restriction endonuclease type IV Mrr" evidence="1">
    <location>
        <begin position="35"/>
        <end position="131"/>
    </location>
</feature>
<dbReference type="EMBL" id="FNYA01000002">
    <property type="protein sequence ID" value="SEI71165.1"/>
    <property type="molecule type" value="Genomic_DNA"/>
</dbReference>
<evidence type="ECO:0000313" key="3">
    <source>
        <dbReference type="EMBL" id="SEI71165.1"/>
    </source>
</evidence>
<dbReference type="GO" id="GO:0009307">
    <property type="term" value="P:DNA restriction-modification system"/>
    <property type="evidence" value="ECO:0007669"/>
    <property type="project" value="InterPro"/>
</dbReference>
<keyword evidence="3" id="KW-0255">Endonuclease</keyword>
<dbReference type="Pfam" id="PF06114">
    <property type="entry name" value="Peptidase_M78"/>
    <property type="match status" value="1"/>
</dbReference>
<sequence length="408" mass="47325">MNTVKIGNDFEEKSYAIIESALTNKELGLIPEYCKIYKKKGYYSTRRKKDIIFDLSIELTPPNANKPTLLYLIECKNYSSSIPVDDVALFAQYISEIQDYAIKGVFVTNSKLQSGATEEVISHGMMLIEVDEENYNIVYHKSEKNTNKEDDFDKIILNAIQEALLPTKIEGLKKLSTKQIDNIATNLINEFKPYILNHALSIPLYDLLEYLKSKYELEFKYSSIEDELKNEVLGYFDSEKNEIIVNSSIKDTSREPFILAHEIGHFVLHKNLKVNKSIYNNFKDTSFSFFEQSYVLRNPKNWIEWQANCFASSLLMPEHSIRAILILTQKELGIRNAGRIFLDEQECNKSDFDEVIKRLATHFNVSKISVEYRLNSLKLIEKPIYNSNAENEKELLRRLSILGSKRNW</sequence>
<proteinExistence type="predicted"/>
<dbReference type="InterPro" id="IPR010359">
    <property type="entry name" value="IrrE_HExxH"/>
</dbReference>
<feature type="domain" description="IrrE N-terminal-like" evidence="2">
    <location>
        <begin position="229"/>
        <end position="375"/>
    </location>
</feature>
<dbReference type="STRING" id="402734.SAMN05660918_1502"/>
<accession>A0A1H6T4J3</accession>
<gene>
    <name evidence="3" type="ORF">SAMN05660918_1502</name>
</gene>
<dbReference type="InterPro" id="IPR007560">
    <property type="entry name" value="Restrct_endonuc_IV_Mrr"/>
</dbReference>
<dbReference type="Gene3D" id="1.10.10.2910">
    <property type="match status" value="1"/>
</dbReference>
<keyword evidence="3" id="KW-0378">Hydrolase</keyword>
<dbReference type="GO" id="GO:0003677">
    <property type="term" value="F:DNA binding"/>
    <property type="evidence" value="ECO:0007669"/>
    <property type="project" value="InterPro"/>
</dbReference>